<dbReference type="Proteomes" id="UP000061468">
    <property type="component" value="Chromosome"/>
</dbReference>
<evidence type="ECO:0008006" key="3">
    <source>
        <dbReference type="Google" id="ProtNLM"/>
    </source>
</evidence>
<dbReference type="Gene3D" id="1.20.910.10">
    <property type="entry name" value="Heme oxygenase-like"/>
    <property type="match status" value="1"/>
</dbReference>
<gene>
    <name evidence="1" type="ORF">AV942_08310</name>
</gene>
<protein>
    <recommendedName>
        <fullName evidence="3">Heme oxygenase</fullName>
    </recommendedName>
</protein>
<sequence length="261" mass="29186">MRNLFTALKQDTHASHTTLENTYPFSIYHDDNLFSVKAYQAVLFVMRNFHETAARAVNHAKQNSTQLEGIASMINSDAILTAISEDTHALHSMSNTSNITSNTQEENAHTEKSQLTDTGAFYKDTHPNFHNTLLSQSEIKENIKQDTHAKKPLDFNFKSPTSQAIAAAYVWLGSSMGANIIARRLAAKQKEIPTNYYQAMASCAKRWVSFKQDIDALLPTLVLENSEVITDIIDDANAWFEYLIALGNQVQLTKASQEANL</sequence>
<proteinExistence type="predicted"/>
<evidence type="ECO:0000313" key="1">
    <source>
        <dbReference type="EMBL" id="AMJ80543.1"/>
    </source>
</evidence>
<name>A0AAC9AEM0_9ALTE</name>
<accession>A0AAC9AEM0</accession>
<dbReference type="EMBL" id="CP013928">
    <property type="protein sequence ID" value="AMJ80543.1"/>
    <property type="molecule type" value="Genomic_DNA"/>
</dbReference>
<reference evidence="1 2" key="1">
    <citation type="submission" date="2015-12" db="EMBL/GenBank/DDBJ databases">
        <title>Intraspecies pangenome expansion in the marine bacterium Alteromonas.</title>
        <authorList>
            <person name="Lopez-Perez M."/>
            <person name="Rodriguez-Valera F."/>
        </authorList>
    </citation>
    <scope>NUCLEOTIDE SEQUENCE [LARGE SCALE GENOMIC DNA]</scope>
    <source>
        <strain evidence="1 2">UM8</strain>
    </source>
</reference>
<dbReference type="SUPFAM" id="SSF48613">
    <property type="entry name" value="Heme oxygenase-like"/>
    <property type="match status" value="1"/>
</dbReference>
<evidence type="ECO:0000313" key="2">
    <source>
        <dbReference type="Proteomes" id="UP000061468"/>
    </source>
</evidence>
<dbReference type="InterPro" id="IPR016084">
    <property type="entry name" value="Haem_Oase-like_multi-hlx"/>
</dbReference>
<organism evidence="1 2">
    <name type="scientific">Alteromonas mediterranea</name>
    <dbReference type="NCBI Taxonomy" id="314275"/>
    <lineage>
        <taxon>Bacteria</taxon>
        <taxon>Pseudomonadati</taxon>
        <taxon>Pseudomonadota</taxon>
        <taxon>Gammaproteobacteria</taxon>
        <taxon>Alteromonadales</taxon>
        <taxon>Alteromonadaceae</taxon>
        <taxon>Alteromonas/Salinimonas group</taxon>
        <taxon>Alteromonas</taxon>
    </lineage>
</organism>
<dbReference type="AlphaFoldDB" id="A0AAC9AEM0"/>